<reference evidence="2 3" key="1">
    <citation type="submission" date="2018-03" db="EMBL/GenBank/DDBJ databases">
        <title>Genomic Encyclopedia of Type Strains, Phase III (KMG-III): the genomes of soil and plant-associated and newly described type strains.</title>
        <authorList>
            <person name="Whitman W."/>
        </authorList>
    </citation>
    <scope>NUCLEOTIDE SEQUENCE [LARGE SCALE GENOMIC DNA]</scope>
    <source>
        <strain evidence="2 3">CGMCC 4.7097</strain>
    </source>
</reference>
<dbReference type="PANTHER" id="PTHR37817">
    <property type="entry name" value="N-ACETYLTRANSFERASE EIS"/>
    <property type="match status" value="1"/>
</dbReference>
<gene>
    <name evidence="2" type="ORF">B0I31_11239</name>
</gene>
<evidence type="ECO:0000313" key="2">
    <source>
        <dbReference type="EMBL" id="PSL52570.1"/>
    </source>
</evidence>
<dbReference type="Pfam" id="PF13527">
    <property type="entry name" value="Acetyltransf_9"/>
    <property type="match status" value="1"/>
</dbReference>
<dbReference type="OrthoDB" id="157327at2"/>
<evidence type="ECO:0000313" key="3">
    <source>
        <dbReference type="Proteomes" id="UP000241118"/>
    </source>
</evidence>
<dbReference type="PROSITE" id="PS51186">
    <property type="entry name" value="GNAT"/>
    <property type="match status" value="1"/>
</dbReference>
<dbReference type="Gene3D" id="3.40.630.30">
    <property type="match status" value="1"/>
</dbReference>
<organism evidence="2 3">
    <name type="scientific">Saccharothrix carnea</name>
    <dbReference type="NCBI Taxonomy" id="1280637"/>
    <lineage>
        <taxon>Bacteria</taxon>
        <taxon>Bacillati</taxon>
        <taxon>Actinomycetota</taxon>
        <taxon>Actinomycetes</taxon>
        <taxon>Pseudonocardiales</taxon>
        <taxon>Pseudonocardiaceae</taxon>
        <taxon>Saccharothrix</taxon>
    </lineage>
</organism>
<dbReference type="PANTHER" id="PTHR37817:SF1">
    <property type="entry name" value="N-ACETYLTRANSFERASE EIS"/>
    <property type="match status" value="1"/>
</dbReference>
<comment type="caution">
    <text evidence="2">The sequence shown here is derived from an EMBL/GenBank/DDBJ whole genome shotgun (WGS) entry which is preliminary data.</text>
</comment>
<name>A0A2P8I286_SACCR</name>
<accession>A0A2P8I286</accession>
<dbReference type="InterPro" id="IPR051554">
    <property type="entry name" value="Acetyltransferase_Eis"/>
</dbReference>
<dbReference type="CDD" id="cd04301">
    <property type="entry name" value="NAT_SF"/>
    <property type="match status" value="1"/>
</dbReference>
<dbReference type="AlphaFoldDB" id="A0A2P8I286"/>
<dbReference type="RefSeq" id="WP_106618756.1">
    <property type="nucleotide sequence ID" value="NZ_PYAX01000012.1"/>
</dbReference>
<sequence length="391" mass="41510">MTDGLVLRTARPDDLDQIGALLVERGEPADAVDHRLVVEDPDAGWESCAVVVDGDKVVSTATLLDETLVLDGVEIPAGQVELVATDRAYEGRGLVRALMGWAHERSAARGHLVNVMLGIPYFYRQFGYTYAIPISATRPVTGRPEGAGHAVREAGVEDIPVMARLQDAEQARADLRMPHSPGLWRWLVARDGSTEWLVERDGVPVATGRTTPPEEGVRLAEAAAVDEAAAHALLALTGATEVTERPGSVAGGALEPFLGPAPEEANSHYVRIGDPVALLEHLRPVFGRRLVDGGFGDREGEAVVSFYRSHVRLPFKAGEVGPVVVGGTMQAPGAAGGAGVAPDVLASLLFGPHGIKGLTARFPDVYPGPNADLMYALFPPVRSDMMTFYLA</sequence>
<dbReference type="GO" id="GO:0034069">
    <property type="term" value="F:aminoglycoside N-acetyltransferase activity"/>
    <property type="evidence" value="ECO:0007669"/>
    <property type="project" value="TreeGrafter"/>
</dbReference>
<dbReference type="GO" id="GO:0030649">
    <property type="term" value="P:aminoglycoside antibiotic catabolic process"/>
    <property type="evidence" value="ECO:0007669"/>
    <property type="project" value="TreeGrafter"/>
</dbReference>
<dbReference type="SUPFAM" id="SSF55729">
    <property type="entry name" value="Acyl-CoA N-acyltransferases (Nat)"/>
    <property type="match status" value="1"/>
</dbReference>
<keyword evidence="2" id="KW-0808">Transferase</keyword>
<dbReference type="InterPro" id="IPR000182">
    <property type="entry name" value="GNAT_dom"/>
</dbReference>
<feature type="domain" description="N-acetyltransferase" evidence="1">
    <location>
        <begin position="5"/>
        <end position="158"/>
    </location>
</feature>
<dbReference type="InterPro" id="IPR016181">
    <property type="entry name" value="Acyl_CoA_acyltransferase"/>
</dbReference>
<protein>
    <submittedName>
        <fullName evidence="2">Acetyltransferase (GNAT) family protein</fullName>
    </submittedName>
</protein>
<evidence type="ECO:0000259" key="1">
    <source>
        <dbReference type="PROSITE" id="PS51186"/>
    </source>
</evidence>
<dbReference type="EMBL" id="PYAX01000012">
    <property type="protein sequence ID" value="PSL52570.1"/>
    <property type="molecule type" value="Genomic_DNA"/>
</dbReference>
<keyword evidence="3" id="KW-1185">Reference proteome</keyword>
<dbReference type="Proteomes" id="UP000241118">
    <property type="component" value="Unassembled WGS sequence"/>
</dbReference>
<proteinExistence type="predicted"/>